<dbReference type="SUPFAM" id="SSF53850">
    <property type="entry name" value="Periplasmic binding protein-like II"/>
    <property type="match status" value="1"/>
</dbReference>
<organism evidence="6 7">
    <name type="scientific">Clostridium chromiireducens</name>
    <dbReference type="NCBI Taxonomy" id="225345"/>
    <lineage>
        <taxon>Bacteria</taxon>
        <taxon>Bacillati</taxon>
        <taxon>Bacillota</taxon>
        <taxon>Clostridia</taxon>
        <taxon>Eubacteriales</taxon>
        <taxon>Clostridiaceae</taxon>
        <taxon>Clostridium</taxon>
    </lineage>
</organism>
<evidence type="ECO:0000256" key="1">
    <source>
        <dbReference type="ARBA" id="ARBA00009437"/>
    </source>
</evidence>
<dbReference type="Pfam" id="PF00126">
    <property type="entry name" value="HTH_1"/>
    <property type="match status" value="1"/>
</dbReference>
<feature type="domain" description="HTH lysR-type" evidence="5">
    <location>
        <begin position="1"/>
        <end position="57"/>
    </location>
</feature>
<dbReference type="GO" id="GO:0005829">
    <property type="term" value="C:cytosol"/>
    <property type="evidence" value="ECO:0007669"/>
    <property type="project" value="TreeGrafter"/>
</dbReference>
<dbReference type="InterPro" id="IPR036388">
    <property type="entry name" value="WH-like_DNA-bd_sf"/>
</dbReference>
<reference evidence="6 7" key="1">
    <citation type="submission" date="2017-03" db="EMBL/GenBank/DDBJ databases">
        <title>Genome sequence of Clostridium chromiireducens DSM 23318.</title>
        <authorList>
            <person name="Poehlein A."/>
            <person name="Daniel R."/>
        </authorList>
    </citation>
    <scope>NUCLEOTIDE SEQUENCE [LARGE SCALE GENOMIC DNA]</scope>
    <source>
        <strain evidence="6 7">DSM 23318</strain>
    </source>
</reference>
<dbReference type="PANTHER" id="PTHR30419">
    <property type="entry name" value="HTH-TYPE TRANSCRIPTIONAL REGULATOR YBHD"/>
    <property type="match status" value="1"/>
</dbReference>
<gene>
    <name evidence="6" type="primary">gltC_3</name>
    <name evidence="6" type="ORF">CLCHR_23840</name>
</gene>
<keyword evidence="2" id="KW-0805">Transcription regulation</keyword>
<keyword evidence="3" id="KW-0238">DNA-binding</keyword>
<dbReference type="AlphaFoldDB" id="A0A1V4IP46"/>
<keyword evidence="4" id="KW-0804">Transcription</keyword>
<dbReference type="OrthoDB" id="1825944at2"/>
<evidence type="ECO:0000256" key="2">
    <source>
        <dbReference type="ARBA" id="ARBA00023015"/>
    </source>
</evidence>
<dbReference type="STRING" id="225345.CLCHR_23840"/>
<dbReference type="Gene3D" id="1.10.10.10">
    <property type="entry name" value="Winged helix-like DNA-binding domain superfamily/Winged helix DNA-binding domain"/>
    <property type="match status" value="1"/>
</dbReference>
<dbReference type="EMBL" id="MZGT01000029">
    <property type="protein sequence ID" value="OPJ61590.1"/>
    <property type="molecule type" value="Genomic_DNA"/>
</dbReference>
<dbReference type="InterPro" id="IPR005119">
    <property type="entry name" value="LysR_subst-bd"/>
</dbReference>
<dbReference type="Proteomes" id="UP000191056">
    <property type="component" value="Unassembled WGS sequence"/>
</dbReference>
<evidence type="ECO:0000259" key="5">
    <source>
        <dbReference type="PROSITE" id="PS50931"/>
    </source>
</evidence>
<accession>A0A1V4IP46</accession>
<dbReference type="InterPro" id="IPR050950">
    <property type="entry name" value="HTH-type_LysR_regulators"/>
</dbReference>
<dbReference type="RefSeq" id="WP_079440010.1">
    <property type="nucleotide sequence ID" value="NZ_MZGT01000029.1"/>
</dbReference>
<sequence length="293" mass="32733">MDIQVVKTFFSILKNGSFQEAAKELGYAQSTVTNHIQSLETELGVVLMERGKKIRLTQAGELFKNPAKQMLTDYENLMMSINEFSDNTKGTVQIGANEPIASRILPKILNSFHKQFPLINVEITIDTSIALNNMVIDGKLDFAICTLSINNNDMNFIPVLELPILLAVPISHPLASKKKVYLKDLRNERILMPRPQTSALKKLEDLLDKRTGPYVSVKITNMISPMAFVQNEFGIGFLNSLKVDSSMPGVTLREVEDLKDKNINGIFIKKDSRLLTPATCNLAAFIKDSSFLL</sequence>
<dbReference type="CDD" id="cd05466">
    <property type="entry name" value="PBP2_LTTR_substrate"/>
    <property type="match status" value="1"/>
</dbReference>
<dbReference type="PROSITE" id="PS50931">
    <property type="entry name" value="HTH_LYSR"/>
    <property type="match status" value="1"/>
</dbReference>
<dbReference type="PRINTS" id="PR00039">
    <property type="entry name" value="HTHLYSR"/>
</dbReference>
<dbReference type="InterPro" id="IPR036390">
    <property type="entry name" value="WH_DNA-bd_sf"/>
</dbReference>
<evidence type="ECO:0000256" key="4">
    <source>
        <dbReference type="ARBA" id="ARBA00023163"/>
    </source>
</evidence>
<dbReference type="GO" id="GO:0003700">
    <property type="term" value="F:DNA-binding transcription factor activity"/>
    <property type="evidence" value="ECO:0007669"/>
    <property type="project" value="InterPro"/>
</dbReference>
<comment type="caution">
    <text evidence="6">The sequence shown here is derived from an EMBL/GenBank/DDBJ whole genome shotgun (WGS) entry which is preliminary data.</text>
</comment>
<dbReference type="SUPFAM" id="SSF46785">
    <property type="entry name" value="Winged helix' DNA-binding domain"/>
    <property type="match status" value="1"/>
</dbReference>
<protein>
    <submittedName>
        <fullName evidence="6">HTH-type transcriptional regulator GltC</fullName>
    </submittedName>
</protein>
<dbReference type="InterPro" id="IPR000847">
    <property type="entry name" value="LysR_HTH_N"/>
</dbReference>
<dbReference type="Pfam" id="PF03466">
    <property type="entry name" value="LysR_substrate"/>
    <property type="match status" value="1"/>
</dbReference>
<dbReference type="GO" id="GO:0003677">
    <property type="term" value="F:DNA binding"/>
    <property type="evidence" value="ECO:0007669"/>
    <property type="project" value="UniProtKB-KW"/>
</dbReference>
<evidence type="ECO:0000313" key="7">
    <source>
        <dbReference type="Proteomes" id="UP000191056"/>
    </source>
</evidence>
<name>A0A1V4IP46_9CLOT</name>
<dbReference type="PANTHER" id="PTHR30419:SF25">
    <property type="entry name" value="HTH-TYPE TRANSCRIPTIONAL REGULATOR YTLI"/>
    <property type="match status" value="1"/>
</dbReference>
<proteinExistence type="inferred from homology"/>
<evidence type="ECO:0000256" key="3">
    <source>
        <dbReference type="ARBA" id="ARBA00023125"/>
    </source>
</evidence>
<comment type="similarity">
    <text evidence="1">Belongs to the LysR transcriptional regulatory family.</text>
</comment>
<evidence type="ECO:0000313" key="6">
    <source>
        <dbReference type="EMBL" id="OPJ61590.1"/>
    </source>
</evidence>
<keyword evidence="7" id="KW-1185">Reference proteome</keyword>
<dbReference type="Gene3D" id="3.40.190.290">
    <property type="match status" value="1"/>
</dbReference>